<dbReference type="Gramene" id="OMERI06G20510.1">
    <property type="protein sequence ID" value="OMERI06G20510.1"/>
    <property type="gene ID" value="OMERI06G20510"/>
</dbReference>
<evidence type="ECO:0000313" key="2">
    <source>
        <dbReference type="EnsemblPlants" id="OMERI06G20510.1"/>
    </source>
</evidence>
<sequence>MRLRLRIHSPSPEAATPPPPPPPPLAITGEGNASPVEGTRSPQLRLDKPRPLVTSVWTRLTLQSPSLAAAARDHLHTGSAHSRPKMELILSRQEHGIINTEWNMMGQAGSAVRKLLFFRQNMIMQ</sequence>
<dbReference type="Proteomes" id="UP000008021">
    <property type="component" value="Chromosome 6"/>
</dbReference>
<organism evidence="2">
    <name type="scientific">Oryza meridionalis</name>
    <dbReference type="NCBI Taxonomy" id="40149"/>
    <lineage>
        <taxon>Eukaryota</taxon>
        <taxon>Viridiplantae</taxon>
        <taxon>Streptophyta</taxon>
        <taxon>Embryophyta</taxon>
        <taxon>Tracheophyta</taxon>
        <taxon>Spermatophyta</taxon>
        <taxon>Magnoliopsida</taxon>
        <taxon>Liliopsida</taxon>
        <taxon>Poales</taxon>
        <taxon>Poaceae</taxon>
        <taxon>BOP clade</taxon>
        <taxon>Oryzoideae</taxon>
        <taxon>Oryzeae</taxon>
        <taxon>Oryzinae</taxon>
        <taxon>Oryza</taxon>
    </lineage>
</organism>
<reference evidence="2" key="2">
    <citation type="submission" date="2018-05" db="EMBL/GenBank/DDBJ databases">
        <title>OmerRS3 (Oryza meridionalis Reference Sequence Version 3).</title>
        <authorList>
            <person name="Zhang J."/>
            <person name="Kudrna D."/>
            <person name="Lee S."/>
            <person name="Talag J."/>
            <person name="Welchert J."/>
            <person name="Wing R.A."/>
        </authorList>
    </citation>
    <scope>NUCLEOTIDE SEQUENCE [LARGE SCALE GENOMIC DNA]</scope>
    <source>
        <strain evidence="2">cv. OR44</strain>
    </source>
</reference>
<protein>
    <submittedName>
        <fullName evidence="2">Uncharacterized protein</fullName>
    </submittedName>
</protein>
<reference evidence="2" key="1">
    <citation type="submission" date="2015-04" db="UniProtKB">
        <authorList>
            <consortium name="EnsemblPlants"/>
        </authorList>
    </citation>
    <scope>IDENTIFICATION</scope>
</reference>
<name>A0A0E0E3H4_9ORYZ</name>
<dbReference type="AlphaFoldDB" id="A0A0E0E3H4"/>
<proteinExistence type="predicted"/>
<keyword evidence="3" id="KW-1185">Reference proteome</keyword>
<dbReference type="HOGENOM" id="CLU_1996258_0_0_1"/>
<evidence type="ECO:0000256" key="1">
    <source>
        <dbReference type="SAM" id="MobiDB-lite"/>
    </source>
</evidence>
<feature type="region of interest" description="Disordered" evidence="1">
    <location>
        <begin position="1"/>
        <end position="46"/>
    </location>
</feature>
<evidence type="ECO:0000313" key="3">
    <source>
        <dbReference type="Proteomes" id="UP000008021"/>
    </source>
</evidence>
<dbReference type="EnsemblPlants" id="OMERI06G20510.1">
    <property type="protein sequence ID" value="OMERI06G20510.1"/>
    <property type="gene ID" value="OMERI06G20510"/>
</dbReference>
<feature type="compositionally biased region" description="Pro residues" evidence="1">
    <location>
        <begin position="15"/>
        <end position="25"/>
    </location>
</feature>
<accession>A0A0E0E3H4</accession>